<evidence type="ECO:0000256" key="1">
    <source>
        <dbReference type="ARBA" id="ARBA00022723"/>
    </source>
</evidence>
<reference evidence="11" key="2">
    <citation type="submission" date="2020-10" db="UniProtKB">
        <authorList>
            <consortium name="WormBaseParasite"/>
        </authorList>
    </citation>
    <scope>IDENTIFICATION</scope>
</reference>
<dbReference type="InterPro" id="IPR001628">
    <property type="entry name" value="Znf_hrmn_rcpt"/>
</dbReference>
<keyword evidence="10" id="KW-1185">Reference proteome</keyword>
<dbReference type="InterPro" id="IPR013088">
    <property type="entry name" value="Znf_NHR/GATA"/>
</dbReference>
<dbReference type="PROSITE" id="PS51030">
    <property type="entry name" value="NUCLEAR_REC_DBD_2"/>
    <property type="match status" value="1"/>
</dbReference>
<dbReference type="PANTHER" id="PTHR48092">
    <property type="entry name" value="KNIRPS-RELATED PROTEIN-RELATED"/>
    <property type="match status" value="1"/>
</dbReference>
<keyword evidence="4" id="KW-0805">Transcription regulation</keyword>
<keyword evidence="7" id="KW-0675">Receptor</keyword>
<dbReference type="AlphaFoldDB" id="A0A7E4VZN9"/>
<evidence type="ECO:0000256" key="5">
    <source>
        <dbReference type="ARBA" id="ARBA00023125"/>
    </source>
</evidence>
<evidence type="ECO:0000256" key="4">
    <source>
        <dbReference type="ARBA" id="ARBA00023015"/>
    </source>
</evidence>
<evidence type="ECO:0000256" key="6">
    <source>
        <dbReference type="ARBA" id="ARBA00023163"/>
    </source>
</evidence>
<protein>
    <submittedName>
        <fullName evidence="11">Nuclear receptor domain-containing protein</fullName>
    </submittedName>
</protein>
<dbReference type="Pfam" id="PF00105">
    <property type="entry name" value="zf-C4"/>
    <property type="match status" value="1"/>
</dbReference>
<keyword evidence="3" id="KW-0862">Zinc</keyword>
<evidence type="ECO:0000256" key="7">
    <source>
        <dbReference type="ARBA" id="ARBA00023170"/>
    </source>
</evidence>
<dbReference type="SUPFAM" id="SSF57716">
    <property type="entry name" value="Glucocorticoid receptor-like (DNA-binding domain)"/>
    <property type="match status" value="1"/>
</dbReference>
<evidence type="ECO:0000259" key="9">
    <source>
        <dbReference type="PROSITE" id="PS51030"/>
    </source>
</evidence>
<name>A0A7E4VZN9_PANRE</name>
<keyword evidence="6" id="KW-0804">Transcription</keyword>
<keyword evidence="5" id="KW-0238">DNA-binding</keyword>
<organism evidence="10 11">
    <name type="scientific">Panagrellus redivivus</name>
    <name type="common">Microworm</name>
    <dbReference type="NCBI Taxonomy" id="6233"/>
    <lineage>
        <taxon>Eukaryota</taxon>
        <taxon>Metazoa</taxon>
        <taxon>Ecdysozoa</taxon>
        <taxon>Nematoda</taxon>
        <taxon>Chromadorea</taxon>
        <taxon>Rhabditida</taxon>
        <taxon>Tylenchina</taxon>
        <taxon>Panagrolaimomorpha</taxon>
        <taxon>Panagrolaimoidea</taxon>
        <taxon>Panagrolaimidae</taxon>
        <taxon>Panagrellus</taxon>
    </lineage>
</organism>
<keyword evidence="1" id="KW-0479">Metal-binding</keyword>
<evidence type="ECO:0000313" key="10">
    <source>
        <dbReference type="Proteomes" id="UP000492821"/>
    </source>
</evidence>
<evidence type="ECO:0000256" key="8">
    <source>
        <dbReference type="ARBA" id="ARBA00023242"/>
    </source>
</evidence>
<dbReference type="SMART" id="SM00399">
    <property type="entry name" value="ZnF_C4"/>
    <property type="match status" value="1"/>
</dbReference>
<dbReference type="GO" id="GO:0008270">
    <property type="term" value="F:zinc ion binding"/>
    <property type="evidence" value="ECO:0007669"/>
    <property type="project" value="UniProtKB-KW"/>
</dbReference>
<evidence type="ECO:0000256" key="2">
    <source>
        <dbReference type="ARBA" id="ARBA00022771"/>
    </source>
</evidence>
<proteinExistence type="predicted"/>
<accession>A0A7E4VZN9</accession>
<keyword evidence="8" id="KW-0539">Nucleus</keyword>
<dbReference type="WBParaSite" id="Pan_g5438.t1">
    <property type="protein sequence ID" value="Pan_g5438.t1"/>
    <property type="gene ID" value="Pan_g5438"/>
</dbReference>
<sequence length="88" mass="10166">MFYTCVVCNRSAYCYHFGVITCNACAAFFRRTVAKNRSYLCAHRGECVTDFCKAKSYILSIMSHAEMYVCRYARIGSPFIWITTETKN</sequence>
<feature type="domain" description="Nuclear receptor" evidence="9">
    <location>
        <begin position="2"/>
        <end position="88"/>
    </location>
</feature>
<dbReference type="PRINTS" id="PR00047">
    <property type="entry name" value="STROIDFINGER"/>
</dbReference>
<dbReference type="Gene3D" id="3.30.50.10">
    <property type="entry name" value="Erythroid Transcription Factor GATA-1, subunit A"/>
    <property type="match status" value="1"/>
</dbReference>
<dbReference type="InterPro" id="IPR050200">
    <property type="entry name" value="Nuclear_hormone_rcpt_NR3"/>
</dbReference>
<keyword evidence="2" id="KW-0863">Zinc-finger</keyword>
<evidence type="ECO:0000256" key="3">
    <source>
        <dbReference type="ARBA" id="ARBA00022833"/>
    </source>
</evidence>
<reference evidence="10" key="1">
    <citation type="journal article" date="2013" name="Genetics">
        <title>The draft genome and transcriptome of Panagrellus redivivus are shaped by the harsh demands of a free-living lifestyle.</title>
        <authorList>
            <person name="Srinivasan J."/>
            <person name="Dillman A.R."/>
            <person name="Macchietto M.G."/>
            <person name="Heikkinen L."/>
            <person name="Lakso M."/>
            <person name="Fracchia K.M."/>
            <person name="Antoshechkin I."/>
            <person name="Mortazavi A."/>
            <person name="Wong G."/>
            <person name="Sternberg P.W."/>
        </authorList>
    </citation>
    <scope>NUCLEOTIDE SEQUENCE [LARGE SCALE GENOMIC DNA]</scope>
    <source>
        <strain evidence="10">MT8872</strain>
    </source>
</reference>
<evidence type="ECO:0000313" key="11">
    <source>
        <dbReference type="WBParaSite" id="Pan_g5438.t1"/>
    </source>
</evidence>
<dbReference type="GO" id="GO:0003700">
    <property type="term" value="F:DNA-binding transcription factor activity"/>
    <property type="evidence" value="ECO:0007669"/>
    <property type="project" value="InterPro"/>
</dbReference>
<dbReference type="GO" id="GO:0043565">
    <property type="term" value="F:sequence-specific DNA binding"/>
    <property type="evidence" value="ECO:0007669"/>
    <property type="project" value="InterPro"/>
</dbReference>
<dbReference type="Proteomes" id="UP000492821">
    <property type="component" value="Unassembled WGS sequence"/>
</dbReference>